<proteinExistence type="predicted"/>
<evidence type="ECO:0000313" key="2">
    <source>
        <dbReference type="Proteomes" id="UP000366872"/>
    </source>
</evidence>
<evidence type="ECO:0000313" key="1">
    <source>
        <dbReference type="EMBL" id="VGO11872.1"/>
    </source>
</evidence>
<accession>A0A6C2TWF4</accession>
<dbReference type="EMBL" id="CAAHFG010000001">
    <property type="protein sequence ID" value="VGO11872.1"/>
    <property type="molecule type" value="Genomic_DNA"/>
</dbReference>
<organism evidence="1 2">
    <name type="scientific">Pontiella desulfatans</name>
    <dbReference type="NCBI Taxonomy" id="2750659"/>
    <lineage>
        <taxon>Bacteria</taxon>
        <taxon>Pseudomonadati</taxon>
        <taxon>Kiritimatiellota</taxon>
        <taxon>Kiritimatiellia</taxon>
        <taxon>Kiritimatiellales</taxon>
        <taxon>Pontiellaceae</taxon>
        <taxon>Pontiella</taxon>
    </lineage>
</organism>
<reference evidence="1 2" key="1">
    <citation type="submission" date="2019-04" db="EMBL/GenBank/DDBJ databases">
        <authorList>
            <person name="Van Vliet M D."/>
        </authorList>
    </citation>
    <scope>NUCLEOTIDE SEQUENCE [LARGE SCALE GENOMIC DNA]</scope>
    <source>
        <strain evidence="1 2">F1</strain>
    </source>
</reference>
<keyword evidence="2" id="KW-1185">Reference proteome</keyword>
<protein>
    <recommendedName>
        <fullName evidence="3">DNA mismatch repair protein MutL</fullName>
    </recommendedName>
</protein>
<name>A0A6C2TWF4_PONDE</name>
<dbReference type="AlphaFoldDB" id="A0A6C2TWF4"/>
<dbReference type="Proteomes" id="UP000366872">
    <property type="component" value="Unassembled WGS sequence"/>
</dbReference>
<dbReference type="InterPro" id="IPR036890">
    <property type="entry name" value="HATPase_C_sf"/>
</dbReference>
<evidence type="ECO:0008006" key="3">
    <source>
        <dbReference type="Google" id="ProtNLM"/>
    </source>
</evidence>
<gene>
    <name evidence="1" type="ORF">PDESU_00419</name>
</gene>
<dbReference type="Gene3D" id="3.30.565.10">
    <property type="entry name" value="Histidine kinase-like ATPase, C-terminal domain"/>
    <property type="match status" value="1"/>
</dbReference>
<dbReference type="SUPFAM" id="SSF55874">
    <property type="entry name" value="ATPase domain of HSP90 chaperone/DNA topoisomerase II/histidine kinase"/>
    <property type="match status" value="1"/>
</dbReference>
<dbReference type="Pfam" id="PF13589">
    <property type="entry name" value="HATPase_c_3"/>
    <property type="match status" value="1"/>
</dbReference>
<sequence length="293" mass="32875">MTNAENSNETNAGFVDLSPSPSSLIESLRDIGYSLETAVADVIDNSITALSTSIDVRFSWNDSTPWLAIIDDGHGMNGAELISAMRFGSMSPLLTRSKNDLGRFGLGLKTASFSQCRCLTVLSKKQGEISCCQWDLDSILKSEDNKWLLRILATEELKQFDLLNSLSSKYLDSYDSGTIVLWNAIDRIDAGADLEIKESKFNEVLCSVRSHLELVFHRFISPDSGQSKVQFRFNNDELEAFDPFNSFKSTERPCADFKCEGQNIHVQPYVLPRFSRVSKSEWKKYEGQLGYLS</sequence>